<gene>
    <name evidence="1" type="ORF">A2982_00740</name>
</gene>
<dbReference type="EMBL" id="MEVH01000001">
    <property type="protein sequence ID" value="OGC52377.1"/>
    <property type="molecule type" value="Genomic_DNA"/>
</dbReference>
<sequence length="279" mass="32652">MSRDYYTKLDYEYVEKALTVGREYKKVWKEVARTRVQLFAAMVYRVINEGNEFDLILAPGNSGLYMSYITSLCYKYLRLNCPPILELPYQRLNDDKSIFDNSSLLIYIKQHTSKLKNIRNTLLVDDEIMMGTYAAITAKLFKKAKVIDNFNMVIIAENEFFEWHHDIPYLNMRYYAYGRIISGLNHNIAHLISDVTYNKVISALRRDLDYNQVMTIIVSGKLKSIGKNGILHFDNSADRILSKKLEHYLDIKESIKKELDDLVDTGITKYRNKVIKHVF</sequence>
<name>A0A1F4V5B9_UNCKA</name>
<dbReference type="Proteomes" id="UP000178771">
    <property type="component" value="Unassembled WGS sequence"/>
</dbReference>
<comment type="caution">
    <text evidence="1">The sequence shown here is derived from an EMBL/GenBank/DDBJ whole genome shotgun (WGS) entry which is preliminary data.</text>
</comment>
<organism evidence="1 2">
    <name type="scientific">candidate division WWE3 bacterium RIFCSPLOWO2_01_FULL_39_13</name>
    <dbReference type="NCBI Taxonomy" id="1802624"/>
    <lineage>
        <taxon>Bacteria</taxon>
        <taxon>Katanobacteria</taxon>
    </lineage>
</organism>
<accession>A0A1F4V5B9</accession>
<evidence type="ECO:0000313" key="2">
    <source>
        <dbReference type="Proteomes" id="UP000178771"/>
    </source>
</evidence>
<dbReference type="STRING" id="1802624.A2982_00740"/>
<dbReference type="AlphaFoldDB" id="A0A1F4V5B9"/>
<evidence type="ECO:0000313" key="1">
    <source>
        <dbReference type="EMBL" id="OGC52377.1"/>
    </source>
</evidence>
<reference evidence="1 2" key="1">
    <citation type="journal article" date="2016" name="Nat. Commun.">
        <title>Thousands of microbial genomes shed light on interconnected biogeochemical processes in an aquifer system.</title>
        <authorList>
            <person name="Anantharaman K."/>
            <person name="Brown C.T."/>
            <person name="Hug L.A."/>
            <person name="Sharon I."/>
            <person name="Castelle C.J."/>
            <person name="Probst A.J."/>
            <person name="Thomas B.C."/>
            <person name="Singh A."/>
            <person name="Wilkins M.J."/>
            <person name="Karaoz U."/>
            <person name="Brodie E.L."/>
            <person name="Williams K.H."/>
            <person name="Hubbard S.S."/>
            <person name="Banfield J.F."/>
        </authorList>
    </citation>
    <scope>NUCLEOTIDE SEQUENCE [LARGE SCALE GENOMIC DNA]</scope>
</reference>
<protein>
    <submittedName>
        <fullName evidence="1">Uncharacterized protein</fullName>
    </submittedName>
</protein>
<proteinExistence type="predicted"/>